<proteinExistence type="predicted"/>
<accession>A0AA35R1F6</accession>
<name>A0AA35R1F6_GEOBA</name>
<dbReference type="AlphaFoldDB" id="A0AA35R1F6"/>
<gene>
    <name evidence="1" type="ORF">GBAR_LOCUS2958</name>
</gene>
<organism evidence="1 2">
    <name type="scientific">Geodia barretti</name>
    <name type="common">Barrett's horny sponge</name>
    <dbReference type="NCBI Taxonomy" id="519541"/>
    <lineage>
        <taxon>Eukaryota</taxon>
        <taxon>Metazoa</taxon>
        <taxon>Porifera</taxon>
        <taxon>Demospongiae</taxon>
        <taxon>Heteroscleromorpha</taxon>
        <taxon>Tetractinellida</taxon>
        <taxon>Astrophorina</taxon>
        <taxon>Geodiidae</taxon>
        <taxon>Geodia</taxon>
    </lineage>
</organism>
<evidence type="ECO:0000313" key="2">
    <source>
        <dbReference type="Proteomes" id="UP001174909"/>
    </source>
</evidence>
<protein>
    <submittedName>
        <fullName evidence="1">Uncharacterized protein</fullName>
    </submittedName>
</protein>
<dbReference type="Proteomes" id="UP001174909">
    <property type="component" value="Unassembled WGS sequence"/>
</dbReference>
<feature type="non-terminal residue" evidence="1">
    <location>
        <position position="34"/>
    </location>
</feature>
<reference evidence="1" key="1">
    <citation type="submission" date="2023-03" db="EMBL/GenBank/DDBJ databases">
        <authorList>
            <person name="Steffen K."/>
            <person name="Cardenas P."/>
        </authorList>
    </citation>
    <scope>NUCLEOTIDE SEQUENCE</scope>
</reference>
<comment type="caution">
    <text evidence="1">The sequence shown here is derived from an EMBL/GenBank/DDBJ whole genome shotgun (WGS) entry which is preliminary data.</text>
</comment>
<dbReference type="EMBL" id="CASHTH010000406">
    <property type="protein sequence ID" value="CAI8000487.1"/>
    <property type="molecule type" value="Genomic_DNA"/>
</dbReference>
<keyword evidence="2" id="KW-1185">Reference proteome</keyword>
<evidence type="ECO:0000313" key="1">
    <source>
        <dbReference type="EMBL" id="CAI8000487.1"/>
    </source>
</evidence>
<sequence>MSHVKLSFLHHFCNAIAQDTHSSSIADNGGAPRD</sequence>